<sequence>MDLKKLERILADQPAFRIKQARHFIFNELGNDWSEATTLPPLLRQKLNQEFPLNIESEFHKSKDGQSIKALITLHDGLKIETVLMSHADRESVCVSTQVGCALACTFCATGQMGFKRNLQVDEIVLQVLLWQRRLKKQQKKVTNVIFMGMGEPLLNYDNLLEAIKIMRSEQGFGLGTRRFSISTIGIVDKILKLADDEPEINLALSLHVSKDDIRKMLIPFHENYSLAELRQTMLEYLKKTKRKIMIEYIMIDGINDSIHDARNLAKWLKNMICVVNLIPYNQTGVYKPTPMAQIKEFKKVLTERGVEVTERYKMGEDIAGACGQLAGQNIEKNKKLA</sequence>
<dbReference type="InterPro" id="IPR027492">
    <property type="entry name" value="RNA_MTrfase_RlmN"/>
</dbReference>
<dbReference type="InterPro" id="IPR040072">
    <property type="entry name" value="Methyltransferase_A"/>
</dbReference>
<dbReference type="PIRSF" id="PIRSF006004">
    <property type="entry name" value="CHP00048"/>
    <property type="match status" value="1"/>
</dbReference>
<keyword evidence="5" id="KW-0698">rRNA processing</keyword>
<evidence type="ECO:0000256" key="7">
    <source>
        <dbReference type="ARBA" id="ARBA00022679"/>
    </source>
</evidence>
<evidence type="ECO:0000313" key="14">
    <source>
        <dbReference type="EMBL" id="OGF32214.1"/>
    </source>
</evidence>
<dbReference type="STRING" id="1798002.A2478_02725"/>
<evidence type="ECO:0000313" key="15">
    <source>
        <dbReference type="Proteomes" id="UP000179001"/>
    </source>
</evidence>
<keyword evidence="3" id="KW-0004">4Fe-4S</keyword>
<dbReference type="SFLD" id="SFLDG01062">
    <property type="entry name" value="methyltransferase_(Class_A)"/>
    <property type="match status" value="1"/>
</dbReference>
<dbReference type="GO" id="GO:0008173">
    <property type="term" value="F:RNA methyltransferase activity"/>
    <property type="evidence" value="ECO:0007669"/>
    <property type="project" value="InterPro"/>
</dbReference>
<keyword evidence="11" id="KW-0411">Iron-sulfur</keyword>
<keyword evidence="9" id="KW-0479">Metal-binding</keyword>
<evidence type="ECO:0000256" key="2">
    <source>
        <dbReference type="ARBA" id="ARBA00004496"/>
    </source>
</evidence>
<dbReference type="InterPro" id="IPR058240">
    <property type="entry name" value="rSAM_sf"/>
</dbReference>
<reference evidence="14 15" key="1">
    <citation type="journal article" date="2016" name="Nat. Commun.">
        <title>Thousands of microbial genomes shed light on interconnected biogeochemical processes in an aquifer system.</title>
        <authorList>
            <person name="Anantharaman K."/>
            <person name="Brown C.T."/>
            <person name="Hug L.A."/>
            <person name="Sharon I."/>
            <person name="Castelle C.J."/>
            <person name="Probst A.J."/>
            <person name="Thomas B.C."/>
            <person name="Singh A."/>
            <person name="Wilkins M.J."/>
            <person name="Karaoz U."/>
            <person name="Brodie E.L."/>
            <person name="Williams K.H."/>
            <person name="Hubbard S.S."/>
            <person name="Banfield J.F."/>
        </authorList>
    </citation>
    <scope>NUCLEOTIDE SEQUENCE [LARGE SCALE GENOMIC DNA]</scope>
</reference>
<dbReference type="SMART" id="SM00729">
    <property type="entry name" value="Elp3"/>
    <property type="match status" value="1"/>
</dbReference>
<dbReference type="GO" id="GO:0030488">
    <property type="term" value="P:tRNA methylation"/>
    <property type="evidence" value="ECO:0007669"/>
    <property type="project" value="InterPro"/>
</dbReference>
<gene>
    <name evidence="14" type="ORF">A2478_02725</name>
</gene>
<dbReference type="CDD" id="cd01335">
    <property type="entry name" value="Radical_SAM"/>
    <property type="match status" value="1"/>
</dbReference>
<evidence type="ECO:0000256" key="3">
    <source>
        <dbReference type="ARBA" id="ARBA00022485"/>
    </source>
</evidence>
<proteinExistence type="predicted"/>
<evidence type="ECO:0000256" key="4">
    <source>
        <dbReference type="ARBA" id="ARBA00022490"/>
    </source>
</evidence>
<dbReference type="GO" id="GO:0070475">
    <property type="term" value="P:rRNA base methylation"/>
    <property type="evidence" value="ECO:0007669"/>
    <property type="project" value="InterPro"/>
</dbReference>
<keyword evidence="7 14" id="KW-0808">Transferase</keyword>
<dbReference type="FunFam" id="3.20.20.70:FF:000014">
    <property type="entry name" value="Probable dual-specificity RNA methyltransferase RlmN"/>
    <property type="match status" value="1"/>
</dbReference>
<dbReference type="Proteomes" id="UP000179001">
    <property type="component" value="Unassembled WGS sequence"/>
</dbReference>
<dbReference type="SFLD" id="SFLDF00275">
    <property type="entry name" value="adenosine_C2_methyltransferase"/>
    <property type="match status" value="1"/>
</dbReference>
<dbReference type="Gene3D" id="3.20.20.70">
    <property type="entry name" value="Aldolase class I"/>
    <property type="match status" value="1"/>
</dbReference>
<keyword evidence="10" id="KW-0408">Iron</keyword>
<organism evidence="14 15">
    <name type="scientific">Candidatus Falkowbacteria bacterium RIFOXYC2_FULL_36_12</name>
    <dbReference type="NCBI Taxonomy" id="1798002"/>
    <lineage>
        <taxon>Bacteria</taxon>
        <taxon>Candidatus Falkowiibacteriota</taxon>
    </lineage>
</organism>
<keyword evidence="8" id="KW-0949">S-adenosyl-L-methionine</keyword>
<feature type="domain" description="Radical SAM core" evidence="13">
    <location>
        <begin position="87"/>
        <end position="318"/>
    </location>
</feature>
<evidence type="ECO:0000256" key="10">
    <source>
        <dbReference type="ARBA" id="ARBA00023004"/>
    </source>
</evidence>
<dbReference type="GO" id="GO:0051539">
    <property type="term" value="F:4 iron, 4 sulfur cluster binding"/>
    <property type="evidence" value="ECO:0007669"/>
    <property type="project" value="UniProtKB-KW"/>
</dbReference>
<evidence type="ECO:0000256" key="11">
    <source>
        <dbReference type="ARBA" id="ARBA00023014"/>
    </source>
</evidence>
<accession>A0A1F5SZT5</accession>
<evidence type="ECO:0000256" key="9">
    <source>
        <dbReference type="ARBA" id="ARBA00022723"/>
    </source>
</evidence>
<dbReference type="NCBIfam" id="TIGR00048">
    <property type="entry name" value="rRNA_mod_RlmN"/>
    <property type="match status" value="1"/>
</dbReference>
<dbReference type="GO" id="GO:0005737">
    <property type="term" value="C:cytoplasm"/>
    <property type="evidence" value="ECO:0007669"/>
    <property type="project" value="UniProtKB-SubCell"/>
</dbReference>
<dbReference type="GO" id="GO:0046872">
    <property type="term" value="F:metal ion binding"/>
    <property type="evidence" value="ECO:0007669"/>
    <property type="project" value="UniProtKB-KW"/>
</dbReference>
<evidence type="ECO:0000256" key="5">
    <source>
        <dbReference type="ARBA" id="ARBA00022552"/>
    </source>
</evidence>
<dbReference type="InterPro" id="IPR013785">
    <property type="entry name" value="Aldolase_TIM"/>
</dbReference>
<dbReference type="InterPro" id="IPR004383">
    <property type="entry name" value="rRNA_lsu_MTrfase_RlmN/Cfr"/>
</dbReference>
<dbReference type="AlphaFoldDB" id="A0A1F5SZT5"/>
<keyword evidence="12" id="KW-1015">Disulfide bond</keyword>
<comment type="caution">
    <text evidence="14">The sequence shown here is derived from an EMBL/GenBank/DDBJ whole genome shotgun (WGS) entry which is preliminary data.</text>
</comment>
<evidence type="ECO:0000259" key="13">
    <source>
        <dbReference type="PROSITE" id="PS51918"/>
    </source>
</evidence>
<dbReference type="PANTHER" id="PTHR30544">
    <property type="entry name" value="23S RRNA METHYLTRANSFERASE"/>
    <property type="match status" value="1"/>
</dbReference>
<dbReference type="SUPFAM" id="SSF102114">
    <property type="entry name" value="Radical SAM enzymes"/>
    <property type="match status" value="1"/>
</dbReference>
<dbReference type="InterPro" id="IPR007197">
    <property type="entry name" value="rSAM"/>
</dbReference>
<comment type="subcellular location">
    <subcellularLocation>
        <location evidence="2">Cytoplasm</location>
    </subcellularLocation>
</comment>
<comment type="cofactor">
    <cofactor evidence="1">
        <name>[4Fe-4S] cluster</name>
        <dbReference type="ChEBI" id="CHEBI:49883"/>
    </cofactor>
</comment>
<dbReference type="SFLD" id="SFLDS00029">
    <property type="entry name" value="Radical_SAM"/>
    <property type="match status" value="1"/>
</dbReference>
<evidence type="ECO:0000256" key="1">
    <source>
        <dbReference type="ARBA" id="ARBA00001966"/>
    </source>
</evidence>
<evidence type="ECO:0000256" key="8">
    <source>
        <dbReference type="ARBA" id="ARBA00022691"/>
    </source>
</evidence>
<name>A0A1F5SZT5_9BACT</name>
<keyword evidence="6 14" id="KW-0489">Methyltransferase</keyword>
<keyword evidence="4" id="KW-0963">Cytoplasm</keyword>
<dbReference type="InterPro" id="IPR006638">
    <property type="entry name" value="Elp3/MiaA/NifB-like_rSAM"/>
</dbReference>
<dbReference type="EMBL" id="MFGJ01000006">
    <property type="protein sequence ID" value="OGF32214.1"/>
    <property type="molecule type" value="Genomic_DNA"/>
</dbReference>
<protein>
    <submittedName>
        <fullName evidence="14">23S rRNA (Adenine(2503)-C(2))-methyltransferase</fullName>
    </submittedName>
</protein>
<dbReference type="Pfam" id="PF04055">
    <property type="entry name" value="Radical_SAM"/>
    <property type="match status" value="1"/>
</dbReference>
<evidence type="ECO:0000256" key="6">
    <source>
        <dbReference type="ARBA" id="ARBA00022603"/>
    </source>
</evidence>
<evidence type="ECO:0000256" key="12">
    <source>
        <dbReference type="ARBA" id="ARBA00023157"/>
    </source>
</evidence>
<dbReference type="PROSITE" id="PS51918">
    <property type="entry name" value="RADICAL_SAM"/>
    <property type="match status" value="1"/>
</dbReference>
<dbReference type="PANTHER" id="PTHR30544:SF5">
    <property type="entry name" value="RADICAL SAM CORE DOMAIN-CONTAINING PROTEIN"/>
    <property type="match status" value="1"/>
</dbReference>